<reference evidence="2 3" key="1">
    <citation type="journal article" date="2015" name="Nature">
        <title>rRNA introns, odd ribosomes, and small enigmatic genomes across a large radiation of phyla.</title>
        <authorList>
            <person name="Brown C.T."/>
            <person name="Hug L.A."/>
            <person name="Thomas B.C."/>
            <person name="Sharon I."/>
            <person name="Castelle C.J."/>
            <person name="Singh A."/>
            <person name="Wilkins M.J."/>
            <person name="Williams K.H."/>
            <person name="Banfield J.F."/>
        </authorList>
    </citation>
    <scope>NUCLEOTIDE SEQUENCE [LARGE SCALE GENOMIC DNA]</scope>
</reference>
<dbReference type="AlphaFoldDB" id="A0A0G0MML7"/>
<proteinExistence type="predicted"/>
<dbReference type="Proteomes" id="UP000034181">
    <property type="component" value="Unassembled WGS sequence"/>
</dbReference>
<comment type="caution">
    <text evidence="2">The sequence shown here is derived from an EMBL/GenBank/DDBJ whole genome shotgun (WGS) entry which is preliminary data.</text>
</comment>
<dbReference type="EMBL" id="LBUZ01000021">
    <property type="protein sequence ID" value="KKQ74944.1"/>
    <property type="molecule type" value="Genomic_DNA"/>
</dbReference>
<evidence type="ECO:0000313" key="2">
    <source>
        <dbReference type="EMBL" id="KKQ74944.1"/>
    </source>
</evidence>
<evidence type="ECO:0000256" key="1">
    <source>
        <dbReference type="SAM" id="MobiDB-lite"/>
    </source>
</evidence>
<organism evidence="2 3">
    <name type="scientific">Candidatus Woesebacteria bacterium GW2011_GWB1_38_5b</name>
    <dbReference type="NCBI Taxonomy" id="1618569"/>
    <lineage>
        <taxon>Bacteria</taxon>
        <taxon>Candidatus Woeseibacteriota</taxon>
    </lineage>
</organism>
<sequence length="292" mass="33788">MSDNPELVDQTTRKDAEDNTPILVEADEIVKLENEEERSERIRQFIQKRKIEIENDSHQGELSFLNKSTKSFLGRDTRIVANFLVDPLIMDDDEIYIAFFDTLREFRTHSGWKDQNVRNILPHVFQRSIGKYFGGQRAYEGSEGKRKSIYFENTHSKSNGVSVREFKDQGAAFCAEKASMAHNLYLFLGYDAELIISNNYEIQGENEDNHMFNKLNINGKTVLYDPSNPYEVTDDVGNIINYYPAIYSLTPEQSDLFEKGTKVEVKRPEMRQGEDGRLIQASEEIWAYGRHS</sequence>
<name>A0A0G0MML7_9BACT</name>
<evidence type="ECO:0000313" key="3">
    <source>
        <dbReference type="Proteomes" id="UP000034181"/>
    </source>
</evidence>
<feature type="region of interest" description="Disordered" evidence="1">
    <location>
        <begin position="1"/>
        <end position="20"/>
    </location>
</feature>
<gene>
    <name evidence="2" type="ORF">US96_C0021G0011</name>
</gene>
<accession>A0A0G0MML7</accession>
<protein>
    <submittedName>
        <fullName evidence="2">Uncharacterized protein</fullName>
    </submittedName>
</protein>